<gene>
    <name evidence="1" type="ORF">NQ519_15570</name>
</gene>
<sequence>MNRIILIGNGFDLAHGLKTGYKDFIDSYWGEVAVTTYDKYVDYFRKSVVTIPDSYNDNLISIRIYNGKASIPDRVISSCESHNRYGVLCSSINKLNKSNKRPFSAELKFKNNFFEHISNQCSLVNWVDIENEYYEALKKLLLVEDAQTRSISVKKLNKEFDAVKGLLEKYLTEVSKSVIEAKESITDVFKSKISLDNIAVTKSDLFRESVVESALSHQPVSTHPQTYYPHMLETVKEIERKKIRQSMGTDFVPDKILLLNFNYTNTAEKLYVKGGAYEVINIHGELNNKNNPIIFGYGDELDDDYKTIEKLQDNDFLENIKSINYHKTRNYRRLLDFIHSGLYQVFVMGHSCGNSDRTLLNTLFEHDNCVSVKVFYHQIEAGKDDYSNIIRNISRNFNDKARMRDTVVNWEDCSPLVPITNQEVLT</sequence>
<name>A0ABY5V676_9BACT</name>
<dbReference type="InterPro" id="IPR025935">
    <property type="entry name" value="AbiH"/>
</dbReference>
<protein>
    <submittedName>
        <fullName evidence="1">Bacteriophage abortive infection AbiH family protein</fullName>
    </submittedName>
</protein>
<reference evidence="1" key="1">
    <citation type="journal article" date="2022" name="Cell">
        <title>Design, construction, and in vivo augmentation of a complex gut microbiome.</title>
        <authorList>
            <person name="Cheng A.G."/>
            <person name="Ho P.Y."/>
            <person name="Aranda-Diaz A."/>
            <person name="Jain S."/>
            <person name="Yu F.B."/>
            <person name="Meng X."/>
            <person name="Wang M."/>
            <person name="Iakiviak M."/>
            <person name="Nagashima K."/>
            <person name="Zhao A."/>
            <person name="Murugkar P."/>
            <person name="Patil A."/>
            <person name="Atabakhsh K."/>
            <person name="Weakley A."/>
            <person name="Yan J."/>
            <person name="Brumbaugh A.R."/>
            <person name="Higginbottom S."/>
            <person name="Dimas A."/>
            <person name="Shiver A.L."/>
            <person name="Deutschbauer A."/>
            <person name="Neff N."/>
            <person name="Sonnenburg J.L."/>
            <person name="Huang K.C."/>
            <person name="Fischbach M.A."/>
        </authorList>
    </citation>
    <scope>NUCLEOTIDE SEQUENCE</scope>
    <source>
        <strain evidence="1">JC50</strain>
    </source>
</reference>
<dbReference type="RefSeq" id="WP_019150241.1">
    <property type="nucleotide sequence ID" value="NZ_CP102252.1"/>
</dbReference>
<dbReference type="Pfam" id="PF14253">
    <property type="entry name" value="AbiH"/>
    <property type="match status" value="1"/>
</dbReference>
<accession>A0ABY5V676</accession>
<keyword evidence="2" id="KW-1185">Reference proteome</keyword>
<dbReference type="Proteomes" id="UP001058267">
    <property type="component" value="Chromosome"/>
</dbReference>
<evidence type="ECO:0000313" key="2">
    <source>
        <dbReference type="Proteomes" id="UP001058267"/>
    </source>
</evidence>
<organism evidence="1 2">
    <name type="scientific">Alistipes senegalensis JC50</name>
    <dbReference type="NCBI Taxonomy" id="1033732"/>
    <lineage>
        <taxon>Bacteria</taxon>
        <taxon>Pseudomonadati</taxon>
        <taxon>Bacteroidota</taxon>
        <taxon>Bacteroidia</taxon>
        <taxon>Bacteroidales</taxon>
        <taxon>Rikenellaceae</taxon>
        <taxon>Alistipes</taxon>
    </lineage>
</organism>
<proteinExistence type="predicted"/>
<dbReference type="EMBL" id="CP102252">
    <property type="protein sequence ID" value="UWN65132.1"/>
    <property type="molecule type" value="Genomic_DNA"/>
</dbReference>
<evidence type="ECO:0000313" key="1">
    <source>
        <dbReference type="EMBL" id="UWN65132.1"/>
    </source>
</evidence>